<protein>
    <submittedName>
        <fullName evidence="4">GNAT family N-acetyltransferase</fullName>
    </submittedName>
</protein>
<dbReference type="RefSeq" id="WP_258384116.1">
    <property type="nucleotide sequence ID" value="NZ_CP091430.1"/>
</dbReference>
<feature type="domain" description="N-acetyltransferase" evidence="3">
    <location>
        <begin position="9"/>
        <end position="171"/>
    </location>
</feature>
<dbReference type="PROSITE" id="PS51186">
    <property type="entry name" value="GNAT"/>
    <property type="match status" value="1"/>
</dbReference>
<dbReference type="InterPro" id="IPR016181">
    <property type="entry name" value="Acyl_CoA_acyltransferase"/>
</dbReference>
<dbReference type="Gene3D" id="3.40.630.30">
    <property type="match status" value="1"/>
</dbReference>
<name>A0ABY5S3I2_9BACL</name>
<dbReference type="Proteomes" id="UP001057877">
    <property type="component" value="Chromosome"/>
</dbReference>
<gene>
    <name evidence="4" type="ORF">L1F29_21545</name>
</gene>
<keyword evidence="5" id="KW-1185">Reference proteome</keyword>
<proteinExistence type="predicted"/>
<accession>A0ABY5S3I2</accession>
<evidence type="ECO:0000313" key="4">
    <source>
        <dbReference type="EMBL" id="UVI28028.1"/>
    </source>
</evidence>
<reference evidence="4" key="1">
    <citation type="submission" date="2022-01" db="EMBL/GenBank/DDBJ databases">
        <title>Paenibacillus spongiae sp. nov., isolated from marine sponge.</title>
        <authorList>
            <person name="Li Z."/>
            <person name="Zhang M."/>
        </authorList>
    </citation>
    <scope>NUCLEOTIDE SEQUENCE</scope>
    <source>
        <strain evidence="4">PHS-Z3</strain>
    </source>
</reference>
<keyword evidence="1" id="KW-0808">Transferase</keyword>
<sequence length="173" mass="19248">MTTGEVIIHEIHSLGPDIRQELAKLLIQAVEDGASLGFLSPLSDEDAMNYWEQVIAPGVLIWIAMKDQRIVGTIQLHLAMKPNSSHRAEVAKLMVHPGSRRNGIARLLMQSMEASARLEGRTLLILDTRSGDPSNLLYRSLGYIEAGRIPDYARSSSGELHETVLYYKQIKTI</sequence>
<dbReference type="PANTHER" id="PTHR43877">
    <property type="entry name" value="AMINOALKYLPHOSPHONATE N-ACETYLTRANSFERASE-RELATED-RELATED"/>
    <property type="match status" value="1"/>
</dbReference>
<dbReference type="SUPFAM" id="SSF55729">
    <property type="entry name" value="Acyl-CoA N-acyltransferases (Nat)"/>
    <property type="match status" value="1"/>
</dbReference>
<evidence type="ECO:0000256" key="2">
    <source>
        <dbReference type="ARBA" id="ARBA00023315"/>
    </source>
</evidence>
<dbReference type="Pfam" id="PF00583">
    <property type="entry name" value="Acetyltransf_1"/>
    <property type="match status" value="1"/>
</dbReference>
<dbReference type="EMBL" id="CP091430">
    <property type="protein sequence ID" value="UVI28028.1"/>
    <property type="molecule type" value="Genomic_DNA"/>
</dbReference>
<keyword evidence="2" id="KW-0012">Acyltransferase</keyword>
<evidence type="ECO:0000256" key="1">
    <source>
        <dbReference type="ARBA" id="ARBA00022679"/>
    </source>
</evidence>
<evidence type="ECO:0000313" key="5">
    <source>
        <dbReference type="Proteomes" id="UP001057877"/>
    </source>
</evidence>
<dbReference type="PANTHER" id="PTHR43877:SF2">
    <property type="entry name" value="AMINOALKYLPHOSPHONATE N-ACETYLTRANSFERASE-RELATED"/>
    <property type="match status" value="1"/>
</dbReference>
<organism evidence="4 5">
    <name type="scientific">Paenibacillus spongiae</name>
    <dbReference type="NCBI Taxonomy" id="2909671"/>
    <lineage>
        <taxon>Bacteria</taxon>
        <taxon>Bacillati</taxon>
        <taxon>Bacillota</taxon>
        <taxon>Bacilli</taxon>
        <taxon>Bacillales</taxon>
        <taxon>Paenibacillaceae</taxon>
        <taxon>Paenibacillus</taxon>
    </lineage>
</organism>
<dbReference type="InterPro" id="IPR050832">
    <property type="entry name" value="Bact_Acetyltransf"/>
</dbReference>
<dbReference type="CDD" id="cd04301">
    <property type="entry name" value="NAT_SF"/>
    <property type="match status" value="1"/>
</dbReference>
<evidence type="ECO:0000259" key="3">
    <source>
        <dbReference type="PROSITE" id="PS51186"/>
    </source>
</evidence>
<dbReference type="InterPro" id="IPR000182">
    <property type="entry name" value="GNAT_dom"/>
</dbReference>